<evidence type="ECO:0000256" key="1">
    <source>
        <dbReference type="SAM" id="SignalP"/>
    </source>
</evidence>
<organism evidence="2 4">
    <name type="scientific">Streptomyces nodosus</name>
    <dbReference type="NCBI Taxonomy" id="40318"/>
    <lineage>
        <taxon>Bacteria</taxon>
        <taxon>Bacillati</taxon>
        <taxon>Actinomycetota</taxon>
        <taxon>Actinomycetes</taxon>
        <taxon>Kitasatosporales</taxon>
        <taxon>Streptomycetaceae</taxon>
        <taxon>Streptomyces</taxon>
    </lineage>
</organism>
<evidence type="ECO:0000313" key="4">
    <source>
        <dbReference type="Proteomes" id="UP000031526"/>
    </source>
</evidence>
<sequence length="106" mass="11048">MLGVKLVRAAGPGLLVAALLTLPMSAHAADGGFYWSTSGVGGQDGALSSPKSGRCYSLRGDNPPFYASNYTGWTVRSYRSKGCKGAVQSTIEPGAVGHVYKYVKFG</sequence>
<reference evidence="3 5" key="3">
    <citation type="submission" date="2017-09" db="EMBL/GenBank/DDBJ databases">
        <title>Streptomyces genome completion.</title>
        <authorList>
            <person name="Lee N."/>
            <person name="Cho B.-K."/>
        </authorList>
    </citation>
    <scope>NUCLEOTIDE SEQUENCE [LARGE SCALE GENOMIC DNA]</scope>
    <source>
        <strain evidence="3 5">ATCC 14899</strain>
    </source>
</reference>
<dbReference type="EMBL" id="CP023747">
    <property type="protein sequence ID" value="QEV38431.1"/>
    <property type="molecule type" value="Genomic_DNA"/>
</dbReference>
<accession>A0A0B5D998</accession>
<protein>
    <recommendedName>
        <fullName evidence="6">Lactococcin 972 family bacteriocin</fullName>
    </recommendedName>
</protein>
<dbReference type="KEGG" id="snq:CP978_07615"/>
<keyword evidence="1" id="KW-0732">Signal</keyword>
<evidence type="ECO:0000313" key="2">
    <source>
        <dbReference type="EMBL" id="AJE39844.1"/>
    </source>
</evidence>
<dbReference type="Proteomes" id="UP000325763">
    <property type="component" value="Chromosome"/>
</dbReference>
<reference evidence="2 4" key="2">
    <citation type="journal article" date="2016" name="Appl. Microbiol. Biotechnol.">
        <title>Exploiting the genome sequence of Streptomyces nodosus for enhanced antibiotic production.</title>
        <authorList>
            <person name="Sweeney P."/>
            <person name="Murphy C.D."/>
            <person name="Caffrey P."/>
        </authorList>
    </citation>
    <scope>NUCLEOTIDE SEQUENCE [LARGE SCALE GENOMIC DNA]</scope>
    <source>
        <strain evidence="2 4">ATCC 14899</strain>
    </source>
</reference>
<reference evidence="4" key="1">
    <citation type="submission" date="2014-09" db="EMBL/GenBank/DDBJ databases">
        <title>Sequence of the Streptomyces nodosus genome.</title>
        <authorList>
            <person name="Sweeney P."/>
            <person name="Stephens N."/>
            <person name="Murphy C."/>
            <person name="Caffrey P."/>
        </authorList>
    </citation>
    <scope>NUCLEOTIDE SEQUENCE [LARGE SCALE GENOMIC DNA]</scope>
    <source>
        <strain evidence="4">ATCC 14899</strain>
    </source>
</reference>
<gene>
    <name evidence="3" type="ORF">CP978_07615</name>
    <name evidence="2" type="ORF">SNOD_07280</name>
</gene>
<dbReference type="Proteomes" id="UP000031526">
    <property type="component" value="Chromosome"/>
</dbReference>
<dbReference type="AlphaFoldDB" id="A0A0B5D998"/>
<proteinExistence type="predicted"/>
<evidence type="ECO:0000313" key="5">
    <source>
        <dbReference type="Proteomes" id="UP000325763"/>
    </source>
</evidence>
<dbReference type="HOGENOM" id="CLU_2221760_0_0_11"/>
<feature type="chain" id="PRO_5036291813" description="Lactococcin 972 family bacteriocin" evidence="1">
    <location>
        <begin position="29"/>
        <end position="106"/>
    </location>
</feature>
<name>A0A0B5D998_9ACTN</name>
<evidence type="ECO:0000313" key="3">
    <source>
        <dbReference type="EMBL" id="QEV38431.1"/>
    </source>
</evidence>
<evidence type="ECO:0008006" key="6">
    <source>
        <dbReference type="Google" id="ProtNLM"/>
    </source>
</evidence>
<keyword evidence="4" id="KW-1185">Reference proteome</keyword>
<dbReference type="EMBL" id="CP009313">
    <property type="protein sequence ID" value="AJE39844.1"/>
    <property type="molecule type" value="Genomic_DNA"/>
</dbReference>
<feature type="signal peptide" evidence="1">
    <location>
        <begin position="1"/>
        <end position="28"/>
    </location>
</feature>